<organism evidence="5 6">
    <name type="scientific">Purpureocillium lavendulum</name>
    <dbReference type="NCBI Taxonomy" id="1247861"/>
    <lineage>
        <taxon>Eukaryota</taxon>
        <taxon>Fungi</taxon>
        <taxon>Dikarya</taxon>
        <taxon>Ascomycota</taxon>
        <taxon>Pezizomycotina</taxon>
        <taxon>Sordariomycetes</taxon>
        <taxon>Hypocreomycetidae</taxon>
        <taxon>Hypocreales</taxon>
        <taxon>Ophiocordycipitaceae</taxon>
        <taxon>Purpureocillium</taxon>
    </lineage>
</organism>
<keyword evidence="2" id="KW-0472">Membrane</keyword>
<dbReference type="Pfam" id="PF23585">
    <property type="entry name" value="DUF7137"/>
    <property type="match status" value="1"/>
</dbReference>
<keyword evidence="3" id="KW-0732">Signal</keyword>
<gene>
    <name evidence="5" type="ORF">O9K51_01812</name>
</gene>
<feature type="compositionally biased region" description="Polar residues" evidence="1">
    <location>
        <begin position="69"/>
        <end position="90"/>
    </location>
</feature>
<sequence length="313" mass="33084">MRPAPALFQVALCLSSISSFASASSWPRWLPELDALVVRADASTTPGPTGASNPISSNIRITRRSANLVPSATDQSSASPTGDASKTDGPSTGGDLNTAEPTQSGDTASETGTETGKKTGKATGTKTTKSSKHSTFPPDSPPGGVSMITPNPMLQATPLYKIGDDITWSWNYTSLLGTPTAIDVVASCSVASNTWVVASNMSFETSVNFVWRTKKDAESVENPLLTEWYTLRVQDSSLPSDAAPEPGYLGVWSSFKFGLYTPQPYQPYNEWKCPGKCSASSSIFASQSLGLALSMSALTFLSFTWFVGGLGIY</sequence>
<accession>A0AB34G681</accession>
<dbReference type="Proteomes" id="UP001163105">
    <property type="component" value="Unassembled WGS sequence"/>
</dbReference>
<dbReference type="PANTHER" id="PTHR42028">
    <property type="entry name" value="CHROMOSOME 1, WHOLE GENOME SHOTGUN SEQUENCE"/>
    <property type="match status" value="1"/>
</dbReference>
<dbReference type="PANTHER" id="PTHR42028:SF1">
    <property type="entry name" value="YALI0E30657P"/>
    <property type="match status" value="1"/>
</dbReference>
<evidence type="ECO:0000313" key="5">
    <source>
        <dbReference type="EMBL" id="KAJ6447037.1"/>
    </source>
</evidence>
<evidence type="ECO:0000256" key="2">
    <source>
        <dbReference type="SAM" id="Phobius"/>
    </source>
</evidence>
<protein>
    <submittedName>
        <fullName evidence="5">Chitinase</fullName>
    </submittedName>
</protein>
<feature type="chain" id="PRO_5044263610" evidence="3">
    <location>
        <begin position="24"/>
        <end position="313"/>
    </location>
</feature>
<evidence type="ECO:0000256" key="1">
    <source>
        <dbReference type="SAM" id="MobiDB-lite"/>
    </source>
</evidence>
<name>A0AB34G681_9HYPO</name>
<evidence type="ECO:0000256" key="3">
    <source>
        <dbReference type="SAM" id="SignalP"/>
    </source>
</evidence>
<feature type="transmembrane region" description="Helical" evidence="2">
    <location>
        <begin position="289"/>
        <end position="312"/>
    </location>
</feature>
<feature type="region of interest" description="Disordered" evidence="1">
    <location>
        <begin position="69"/>
        <end position="144"/>
    </location>
</feature>
<dbReference type="EMBL" id="JAQHRD010000001">
    <property type="protein sequence ID" value="KAJ6447037.1"/>
    <property type="molecule type" value="Genomic_DNA"/>
</dbReference>
<proteinExistence type="predicted"/>
<feature type="domain" description="DUF7137" evidence="4">
    <location>
        <begin position="140"/>
        <end position="274"/>
    </location>
</feature>
<dbReference type="AlphaFoldDB" id="A0AB34G681"/>
<evidence type="ECO:0000259" key="4">
    <source>
        <dbReference type="Pfam" id="PF23585"/>
    </source>
</evidence>
<feature type="signal peptide" evidence="3">
    <location>
        <begin position="1"/>
        <end position="23"/>
    </location>
</feature>
<keyword evidence="2" id="KW-0812">Transmembrane</keyword>
<keyword evidence="6" id="KW-1185">Reference proteome</keyword>
<evidence type="ECO:0000313" key="6">
    <source>
        <dbReference type="Proteomes" id="UP001163105"/>
    </source>
</evidence>
<dbReference type="InterPro" id="IPR055561">
    <property type="entry name" value="DUF7137"/>
</dbReference>
<comment type="caution">
    <text evidence="5">The sequence shown here is derived from an EMBL/GenBank/DDBJ whole genome shotgun (WGS) entry which is preliminary data.</text>
</comment>
<reference evidence="5" key="1">
    <citation type="submission" date="2023-01" db="EMBL/GenBank/DDBJ databases">
        <title>The growth and conidiation of Purpureocillium lavendulum are regulated by nitrogen source and histone H3K14 acetylation.</title>
        <authorList>
            <person name="Tang P."/>
            <person name="Han J."/>
            <person name="Zhang C."/>
            <person name="Tang P."/>
            <person name="Qi F."/>
            <person name="Zhang K."/>
            <person name="Liang L."/>
        </authorList>
    </citation>
    <scope>NUCLEOTIDE SEQUENCE</scope>
    <source>
        <strain evidence="5">YMF1.00683</strain>
    </source>
</reference>
<keyword evidence="2" id="KW-1133">Transmembrane helix</keyword>